<keyword evidence="5" id="KW-0067">ATP-binding</keyword>
<dbReference type="GO" id="GO:0005978">
    <property type="term" value="P:glycogen biosynthetic process"/>
    <property type="evidence" value="ECO:0007669"/>
    <property type="project" value="InterPro"/>
</dbReference>
<gene>
    <name evidence="7" type="ORF">METZ01_LOCUS434441</name>
</gene>
<dbReference type="InterPro" id="IPR005836">
    <property type="entry name" value="ADP_Glu_pyroP_CS"/>
</dbReference>
<dbReference type="AlphaFoldDB" id="A0A382YE51"/>
<evidence type="ECO:0000259" key="6">
    <source>
        <dbReference type="Pfam" id="PF00483"/>
    </source>
</evidence>
<dbReference type="InterPro" id="IPR011831">
    <property type="entry name" value="ADP-Glc_PPase"/>
</dbReference>
<dbReference type="InterPro" id="IPR005835">
    <property type="entry name" value="NTP_transferase_dom"/>
</dbReference>
<dbReference type="CDD" id="cd02508">
    <property type="entry name" value="ADP_Glucose_PP"/>
    <property type="match status" value="1"/>
</dbReference>
<dbReference type="PANTHER" id="PTHR43523">
    <property type="entry name" value="GLUCOSE-1-PHOSPHATE ADENYLYLTRANSFERASE-RELATED"/>
    <property type="match status" value="1"/>
</dbReference>
<proteinExistence type="inferred from homology"/>
<dbReference type="EMBL" id="UINC01175125">
    <property type="protein sequence ID" value="SVD81587.1"/>
    <property type="molecule type" value="Genomic_DNA"/>
</dbReference>
<keyword evidence="4" id="KW-0547">Nucleotide-binding</keyword>
<keyword evidence="3" id="KW-0548">Nucleotidyltransferase</keyword>
<name>A0A382YE51_9ZZZZ</name>
<evidence type="ECO:0000256" key="3">
    <source>
        <dbReference type="ARBA" id="ARBA00022695"/>
    </source>
</evidence>
<evidence type="ECO:0000256" key="4">
    <source>
        <dbReference type="ARBA" id="ARBA00022741"/>
    </source>
</evidence>
<keyword evidence="2" id="KW-0808">Transferase</keyword>
<dbReference type="PROSITE" id="PS00809">
    <property type="entry name" value="ADP_GLC_PYROPHOSPH_2"/>
    <property type="match status" value="1"/>
</dbReference>
<feature type="non-terminal residue" evidence="7">
    <location>
        <position position="264"/>
    </location>
</feature>
<feature type="non-terminal residue" evidence="7">
    <location>
        <position position="1"/>
    </location>
</feature>
<feature type="domain" description="Nucleotidyl transferase" evidence="6">
    <location>
        <begin position="4"/>
        <end position="263"/>
    </location>
</feature>
<comment type="similarity">
    <text evidence="1">Belongs to the bacterial/plant glucose-1-phosphate adenylyltransferase family.</text>
</comment>
<dbReference type="Gene3D" id="3.90.550.10">
    <property type="entry name" value="Spore Coat Polysaccharide Biosynthesis Protein SpsA, Chain A"/>
    <property type="match status" value="1"/>
</dbReference>
<evidence type="ECO:0000256" key="5">
    <source>
        <dbReference type="ARBA" id="ARBA00022840"/>
    </source>
</evidence>
<dbReference type="InterPro" id="IPR029044">
    <property type="entry name" value="Nucleotide-diphossugar_trans"/>
</dbReference>
<evidence type="ECO:0000256" key="1">
    <source>
        <dbReference type="ARBA" id="ARBA00010443"/>
    </source>
</evidence>
<accession>A0A382YE51</accession>
<dbReference type="Pfam" id="PF00483">
    <property type="entry name" value="NTP_transferase"/>
    <property type="match status" value="1"/>
</dbReference>
<protein>
    <recommendedName>
        <fullName evidence="6">Nucleotidyl transferase domain-containing protein</fullName>
    </recommendedName>
</protein>
<dbReference type="GO" id="GO:0008878">
    <property type="term" value="F:glucose-1-phosphate adenylyltransferase activity"/>
    <property type="evidence" value="ECO:0007669"/>
    <property type="project" value="InterPro"/>
</dbReference>
<reference evidence="7" key="1">
    <citation type="submission" date="2018-05" db="EMBL/GenBank/DDBJ databases">
        <authorList>
            <person name="Lanie J.A."/>
            <person name="Ng W.-L."/>
            <person name="Kazmierczak K.M."/>
            <person name="Andrzejewski T.M."/>
            <person name="Davidsen T.M."/>
            <person name="Wayne K.J."/>
            <person name="Tettelin H."/>
            <person name="Glass J.I."/>
            <person name="Rusch D."/>
            <person name="Podicherti R."/>
            <person name="Tsui H.-C.T."/>
            <person name="Winkler M.E."/>
        </authorList>
    </citation>
    <scope>NUCLEOTIDE SEQUENCE</scope>
</reference>
<dbReference type="PROSITE" id="PS00810">
    <property type="entry name" value="ADP_GLC_PYROPHOSPH_3"/>
    <property type="match status" value="1"/>
</dbReference>
<evidence type="ECO:0000256" key="2">
    <source>
        <dbReference type="ARBA" id="ARBA00022679"/>
    </source>
</evidence>
<dbReference type="GO" id="GO:0005524">
    <property type="term" value="F:ATP binding"/>
    <property type="evidence" value="ECO:0007669"/>
    <property type="project" value="UniProtKB-KW"/>
</dbReference>
<evidence type="ECO:0000313" key="7">
    <source>
        <dbReference type="EMBL" id="SVD81587.1"/>
    </source>
</evidence>
<sequence>VSCIIMGGGRGTRLYPLTKSRCKPAVPLAGKYRLVDVPISNCIHSGYNSIYLLTQFNTASLHRHVQEAYRFDRFGGGFVEILSAEQTEASDNWYQGTADAVRRNLMHFHAEDDDVFVILSGDQLYRMDLAKMVLEHHERGADVTVAAKPVPVTEASGLGLLRVDENAAITEFVEKPKDLEIIRRLVPPDLIGGNGTEDRCLASMGIYVFGAKELKEALASDAADFGKEIMPGLVGRRDLRCHVFDGYWEDIGTVRAFFEANLQL</sequence>
<dbReference type="SUPFAM" id="SSF53448">
    <property type="entry name" value="Nucleotide-diphospho-sugar transferases"/>
    <property type="match status" value="1"/>
</dbReference>
<organism evidence="7">
    <name type="scientific">marine metagenome</name>
    <dbReference type="NCBI Taxonomy" id="408172"/>
    <lineage>
        <taxon>unclassified sequences</taxon>
        <taxon>metagenomes</taxon>
        <taxon>ecological metagenomes</taxon>
    </lineage>
</organism>
<dbReference type="PANTHER" id="PTHR43523:SF12">
    <property type="entry name" value="GLUCOSE-1-PHOSPHATE ADENYLYLTRANSFERASE LARGE SUBUNIT 1, CHLOROPLASTIC-RELATED"/>
    <property type="match status" value="1"/>
</dbReference>